<comment type="caution">
    <text evidence="1">The sequence shown here is derived from an EMBL/GenBank/DDBJ whole genome shotgun (WGS) entry which is preliminary data.</text>
</comment>
<proteinExistence type="predicted"/>
<evidence type="ECO:0000313" key="2">
    <source>
        <dbReference type="Proteomes" id="UP001177021"/>
    </source>
</evidence>
<evidence type="ECO:0000313" key="1">
    <source>
        <dbReference type="EMBL" id="CAJ2653859.1"/>
    </source>
</evidence>
<reference evidence="1" key="1">
    <citation type="submission" date="2023-10" db="EMBL/GenBank/DDBJ databases">
        <authorList>
            <person name="Rodriguez Cubillos JULIANA M."/>
            <person name="De Vega J."/>
        </authorList>
    </citation>
    <scope>NUCLEOTIDE SEQUENCE</scope>
</reference>
<dbReference type="Proteomes" id="UP001177021">
    <property type="component" value="Unassembled WGS sequence"/>
</dbReference>
<organism evidence="1 2">
    <name type="scientific">Trifolium pratense</name>
    <name type="common">Red clover</name>
    <dbReference type="NCBI Taxonomy" id="57577"/>
    <lineage>
        <taxon>Eukaryota</taxon>
        <taxon>Viridiplantae</taxon>
        <taxon>Streptophyta</taxon>
        <taxon>Embryophyta</taxon>
        <taxon>Tracheophyta</taxon>
        <taxon>Spermatophyta</taxon>
        <taxon>Magnoliopsida</taxon>
        <taxon>eudicotyledons</taxon>
        <taxon>Gunneridae</taxon>
        <taxon>Pentapetalae</taxon>
        <taxon>rosids</taxon>
        <taxon>fabids</taxon>
        <taxon>Fabales</taxon>
        <taxon>Fabaceae</taxon>
        <taxon>Papilionoideae</taxon>
        <taxon>50 kb inversion clade</taxon>
        <taxon>NPAAA clade</taxon>
        <taxon>Hologalegina</taxon>
        <taxon>IRL clade</taxon>
        <taxon>Trifolieae</taxon>
        <taxon>Trifolium</taxon>
    </lineage>
</organism>
<dbReference type="EMBL" id="CASHSV030000206">
    <property type="protein sequence ID" value="CAJ2653859.1"/>
    <property type="molecule type" value="Genomic_DNA"/>
</dbReference>
<gene>
    <name evidence="1" type="ORF">MILVUS5_LOCUS21122</name>
</gene>
<protein>
    <submittedName>
        <fullName evidence="1">Uncharacterized protein</fullName>
    </submittedName>
</protein>
<accession>A0ACB0KC29</accession>
<keyword evidence="2" id="KW-1185">Reference proteome</keyword>
<name>A0ACB0KC29_TRIPR</name>
<sequence>MLLDAPEVVAGIAKYNPSILKMTLIEAFDAAVNELGAQNVKVLLDNQVSEPKWWLCDDYDENGFFHDSHFDPQEWIHGLTLAANHFSEYHTIVAMSLRNELHGPRQNLKDWYKYMSQAALAIHKVNPNVLVVISGLNYDNELQF</sequence>